<dbReference type="Proteomes" id="UP000054314">
    <property type="component" value="Unassembled WGS sequence"/>
</dbReference>
<sequence length="279" mass="28959">MDRASGRSGRARPGVWLTAAAVALVWFVGSGSTSTFGPGWTPADLLGPRALVEVDGRTVAVPRPASSEGRLAPEVPVTTSGEHAFLHVHDDGSPVGYDPCRPVEYVVRPDRAPRSGQSLIDDAVQVVAEASGLVLVQVGETDEPPLMDRPLIQPDRYGPGWAPVLIAWSGPDEVSELEGQVAGVGGSAAVPGADGSGLWLAAGRVALDAEDLGALLSRNGGYERARAIVVHELAHVLGLDHVDDPDELMHPLTSSRTDLGPGDRQGLALVGQVGCEGFS</sequence>
<dbReference type="GO" id="GO:0004222">
    <property type="term" value="F:metalloendopeptidase activity"/>
    <property type="evidence" value="ECO:0007669"/>
    <property type="project" value="InterPro"/>
</dbReference>
<protein>
    <submittedName>
        <fullName evidence="6">Peptidase</fullName>
    </submittedName>
</protein>
<keyword evidence="1" id="KW-0645">Protease</keyword>
<dbReference type="SUPFAM" id="SSF55486">
    <property type="entry name" value="Metalloproteases ('zincins'), catalytic domain"/>
    <property type="match status" value="1"/>
</dbReference>
<evidence type="ECO:0000313" key="7">
    <source>
        <dbReference type="Proteomes" id="UP000054314"/>
    </source>
</evidence>
<dbReference type="OrthoDB" id="4297752at2"/>
<dbReference type="GO" id="GO:0008270">
    <property type="term" value="F:zinc ion binding"/>
    <property type="evidence" value="ECO:0007669"/>
    <property type="project" value="InterPro"/>
</dbReference>
<dbReference type="EMBL" id="AXCZ01000050">
    <property type="protein sequence ID" value="KGM13310.1"/>
    <property type="molecule type" value="Genomic_DNA"/>
</dbReference>
<organism evidence="6 7">
    <name type="scientific">Cellulomonas bogoriensis 69B4 = DSM 16987</name>
    <dbReference type="NCBI Taxonomy" id="1386082"/>
    <lineage>
        <taxon>Bacteria</taxon>
        <taxon>Bacillati</taxon>
        <taxon>Actinomycetota</taxon>
        <taxon>Actinomycetes</taxon>
        <taxon>Micrococcales</taxon>
        <taxon>Cellulomonadaceae</taxon>
        <taxon>Cellulomonas</taxon>
    </lineage>
</organism>
<dbReference type="GO" id="GO:0031012">
    <property type="term" value="C:extracellular matrix"/>
    <property type="evidence" value="ECO:0007669"/>
    <property type="project" value="InterPro"/>
</dbReference>
<evidence type="ECO:0000256" key="2">
    <source>
        <dbReference type="ARBA" id="ARBA00022723"/>
    </source>
</evidence>
<evidence type="ECO:0000256" key="4">
    <source>
        <dbReference type="ARBA" id="ARBA00022833"/>
    </source>
</evidence>
<gene>
    <name evidence="6" type="ORF">N869_14910</name>
</gene>
<dbReference type="InterPro" id="IPR001818">
    <property type="entry name" value="Pept_M10_metallopeptidase"/>
</dbReference>
<feature type="domain" description="Peptidase M10 metallopeptidase" evidence="5">
    <location>
        <begin position="203"/>
        <end position="265"/>
    </location>
</feature>
<name>A0A0A0BZE5_9CELL</name>
<keyword evidence="4" id="KW-0862">Zinc</keyword>
<keyword evidence="7" id="KW-1185">Reference proteome</keyword>
<dbReference type="GO" id="GO:0006508">
    <property type="term" value="P:proteolysis"/>
    <property type="evidence" value="ECO:0007669"/>
    <property type="project" value="UniProtKB-KW"/>
</dbReference>
<evidence type="ECO:0000259" key="5">
    <source>
        <dbReference type="Pfam" id="PF00413"/>
    </source>
</evidence>
<dbReference type="Gene3D" id="3.40.390.10">
    <property type="entry name" value="Collagenase (Catalytic Domain)"/>
    <property type="match status" value="1"/>
</dbReference>
<evidence type="ECO:0000256" key="3">
    <source>
        <dbReference type="ARBA" id="ARBA00022801"/>
    </source>
</evidence>
<dbReference type="Pfam" id="PF00413">
    <property type="entry name" value="Peptidase_M10"/>
    <property type="match status" value="1"/>
</dbReference>
<comment type="caution">
    <text evidence="6">The sequence shown here is derived from an EMBL/GenBank/DDBJ whole genome shotgun (WGS) entry which is preliminary data.</text>
</comment>
<keyword evidence="3" id="KW-0378">Hydrolase</keyword>
<dbReference type="InterPro" id="IPR024079">
    <property type="entry name" value="MetalloPept_cat_dom_sf"/>
</dbReference>
<keyword evidence="2" id="KW-0479">Metal-binding</keyword>
<dbReference type="AlphaFoldDB" id="A0A0A0BZE5"/>
<evidence type="ECO:0000313" key="6">
    <source>
        <dbReference type="EMBL" id="KGM13310.1"/>
    </source>
</evidence>
<reference evidence="6 7" key="1">
    <citation type="submission" date="2013-08" db="EMBL/GenBank/DDBJ databases">
        <title>Genome sequencing of Cellulomonas bogoriensis 69B4.</title>
        <authorList>
            <person name="Chen F."/>
            <person name="Li Y."/>
            <person name="Wang G."/>
        </authorList>
    </citation>
    <scope>NUCLEOTIDE SEQUENCE [LARGE SCALE GENOMIC DNA]</scope>
    <source>
        <strain evidence="6 7">69B4</strain>
    </source>
</reference>
<accession>A0A0A0BZE5</accession>
<proteinExistence type="predicted"/>
<evidence type="ECO:0000256" key="1">
    <source>
        <dbReference type="ARBA" id="ARBA00022670"/>
    </source>
</evidence>